<dbReference type="EMBL" id="VOSK01000038">
    <property type="protein sequence ID" value="MPR26038.1"/>
    <property type="molecule type" value="Genomic_DNA"/>
</dbReference>
<dbReference type="SUPFAM" id="SSF53335">
    <property type="entry name" value="S-adenosyl-L-methionine-dependent methyltransferases"/>
    <property type="match status" value="1"/>
</dbReference>
<gene>
    <name evidence="2" type="ORF">FS320_12575</name>
</gene>
<feature type="domain" description="Methyltransferase type 11" evidence="1">
    <location>
        <begin position="193"/>
        <end position="287"/>
    </location>
</feature>
<organism evidence="2 3">
    <name type="scientific">Microvirga tunisiensis</name>
    <dbReference type="NCBI Taxonomy" id="2108360"/>
    <lineage>
        <taxon>Bacteria</taxon>
        <taxon>Pseudomonadati</taxon>
        <taxon>Pseudomonadota</taxon>
        <taxon>Alphaproteobacteria</taxon>
        <taxon>Hyphomicrobiales</taxon>
        <taxon>Methylobacteriaceae</taxon>
        <taxon>Microvirga</taxon>
    </lineage>
</organism>
<dbReference type="CDD" id="cd02440">
    <property type="entry name" value="AdoMet_MTases"/>
    <property type="match status" value="1"/>
</dbReference>
<dbReference type="Proteomes" id="UP000403266">
    <property type="component" value="Unassembled WGS sequence"/>
</dbReference>
<evidence type="ECO:0000313" key="3">
    <source>
        <dbReference type="Proteomes" id="UP000403266"/>
    </source>
</evidence>
<evidence type="ECO:0000313" key="2">
    <source>
        <dbReference type="EMBL" id="MPR26038.1"/>
    </source>
</evidence>
<proteinExistence type="predicted"/>
<dbReference type="GO" id="GO:0008757">
    <property type="term" value="F:S-adenosylmethionine-dependent methyltransferase activity"/>
    <property type="evidence" value="ECO:0007669"/>
    <property type="project" value="InterPro"/>
</dbReference>
<name>A0A5N7MGW7_9HYPH</name>
<comment type="caution">
    <text evidence="2">The sequence shown here is derived from an EMBL/GenBank/DDBJ whole genome shotgun (WGS) entry which is preliminary data.</text>
</comment>
<keyword evidence="3" id="KW-1185">Reference proteome</keyword>
<protein>
    <submittedName>
        <fullName evidence="2">Methyltransferase domain-containing protein</fullName>
    </submittedName>
</protein>
<reference evidence="2 3" key="1">
    <citation type="journal article" date="2019" name="Syst. Appl. Microbiol.">
        <title>Microvirga tunisiensis sp. nov., a root nodule symbiotic bacterium isolated from Lupinus micranthus and L. luteus grown in Northern Tunisia.</title>
        <authorList>
            <person name="Msaddak A."/>
            <person name="Rejili M."/>
            <person name="Duran D."/>
            <person name="Mars M."/>
            <person name="Palacios J.M."/>
            <person name="Ruiz-Argueso T."/>
            <person name="Rey L."/>
            <person name="Imperial J."/>
        </authorList>
    </citation>
    <scope>NUCLEOTIDE SEQUENCE [LARGE SCALE GENOMIC DNA]</scope>
    <source>
        <strain evidence="2 3">Lmie10</strain>
    </source>
</reference>
<dbReference type="PANTHER" id="PTHR45036:SF1">
    <property type="entry name" value="METHYLTRANSFERASE LIKE 7A"/>
    <property type="match status" value="1"/>
</dbReference>
<accession>A0A5N7MGW7</accession>
<dbReference type="Pfam" id="PF08241">
    <property type="entry name" value="Methyltransf_11"/>
    <property type="match status" value="1"/>
</dbReference>
<dbReference type="InterPro" id="IPR013216">
    <property type="entry name" value="Methyltransf_11"/>
</dbReference>
<dbReference type="OrthoDB" id="9777830at2"/>
<dbReference type="PANTHER" id="PTHR45036">
    <property type="entry name" value="METHYLTRANSFERASE LIKE 7B"/>
    <property type="match status" value="1"/>
</dbReference>
<dbReference type="Gene3D" id="3.40.50.150">
    <property type="entry name" value="Vaccinia Virus protein VP39"/>
    <property type="match status" value="1"/>
</dbReference>
<dbReference type="InterPro" id="IPR052356">
    <property type="entry name" value="Thiol_S-MT"/>
</dbReference>
<dbReference type="InterPro" id="IPR029063">
    <property type="entry name" value="SAM-dependent_MTases_sf"/>
</dbReference>
<sequence>MHPTGRVGRSRPCGPLPAAKGLSKVTVTKDPSCGCSPGWVDHLKQARFPLAVIETSEINHVKTRLGVPWPLAACHTGEMAGYVVDGHVPAPAIRRQLSEKPRATGLAVPGMEVEDKEPDTYEVILFGPSGHRALLGRPGGLMNREPALVATREKWMGFYNDVVLPCLIDRAMRKEELVGYRRRVVGAARGRVLEVGIGSGLNLPFYDSSVTEIIGLEPSQPLLELASRRAGANRTVSFLPASAEAIPLDAGSVDTVVTTWTMCSIPDARAALAEMRRVLRPGGELLFVEHGRAPDRWVVHLQDWLTPAWRPLAGGCHLNRPIADLITAAGFKIDDLRTGYAPGPKPFTFLYEGSAKGT</sequence>
<dbReference type="AlphaFoldDB" id="A0A5N7MGW7"/>
<evidence type="ECO:0000259" key="1">
    <source>
        <dbReference type="Pfam" id="PF08241"/>
    </source>
</evidence>
<dbReference type="GO" id="GO:0032259">
    <property type="term" value="P:methylation"/>
    <property type="evidence" value="ECO:0007669"/>
    <property type="project" value="UniProtKB-KW"/>
</dbReference>
<dbReference type="InterPro" id="IPR007332">
    <property type="entry name" value="DUF411"/>
</dbReference>
<keyword evidence="2" id="KW-0808">Transferase</keyword>
<keyword evidence="2" id="KW-0489">Methyltransferase</keyword>
<dbReference type="Pfam" id="PF04214">
    <property type="entry name" value="DUF411"/>
    <property type="match status" value="1"/>
</dbReference>